<name>A0A1I8NSE4_STOCA</name>
<gene>
    <name evidence="4" type="primary">106091932</name>
</gene>
<feature type="region of interest" description="Disordered" evidence="1">
    <location>
        <begin position="333"/>
        <end position="359"/>
    </location>
</feature>
<dbReference type="OrthoDB" id="6428908at2759"/>
<dbReference type="SMART" id="SM00494">
    <property type="entry name" value="ChtBD2"/>
    <property type="match status" value="1"/>
</dbReference>
<protein>
    <recommendedName>
        <fullName evidence="3">Chitin-binding type-2 domain-containing protein</fullName>
    </recommendedName>
</protein>
<dbReference type="SUPFAM" id="SSF57625">
    <property type="entry name" value="Invertebrate chitin-binding proteins"/>
    <property type="match status" value="1"/>
</dbReference>
<dbReference type="VEuPathDB" id="VectorBase:SCAU001599"/>
<evidence type="ECO:0000259" key="3">
    <source>
        <dbReference type="PROSITE" id="PS50940"/>
    </source>
</evidence>
<accession>A0A1I8NSE4</accession>
<dbReference type="PROSITE" id="PS50940">
    <property type="entry name" value="CHIT_BIND_II"/>
    <property type="match status" value="1"/>
</dbReference>
<feature type="compositionally biased region" description="Polar residues" evidence="1">
    <location>
        <begin position="333"/>
        <end position="355"/>
    </location>
</feature>
<dbReference type="PANTHER" id="PTHR22933:SF42">
    <property type="entry name" value="FI18455P1-RELATED"/>
    <property type="match status" value="1"/>
</dbReference>
<proteinExistence type="predicted"/>
<keyword evidence="2" id="KW-0732">Signal</keyword>
<feature type="region of interest" description="Disordered" evidence="1">
    <location>
        <begin position="104"/>
        <end position="153"/>
    </location>
</feature>
<feature type="signal peptide" evidence="2">
    <location>
        <begin position="1"/>
        <end position="22"/>
    </location>
</feature>
<dbReference type="InterPro" id="IPR002557">
    <property type="entry name" value="Chitin-bd_dom"/>
</dbReference>
<feature type="domain" description="Chitin-binding type-2" evidence="3">
    <location>
        <begin position="184"/>
        <end position="242"/>
    </location>
</feature>
<keyword evidence="5" id="KW-1185">Reference proteome</keyword>
<dbReference type="Gene3D" id="2.170.140.10">
    <property type="entry name" value="Chitin binding domain"/>
    <property type="match status" value="1"/>
</dbReference>
<dbReference type="GO" id="GO:0008061">
    <property type="term" value="F:chitin binding"/>
    <property type="evidence" value="ECO:0007669"/>
    <property type="project" value="InterPro"/>
</dbReference>
<dbReference type="Pfam" id="PF01607">
    <property type="entry name" value="CBM_14"/>
    <property type="match status" value="1"/>
</dbReference>
<dbReference type="AlphaFoldDB" id="A0A1I8NSE4"/>
<organism evidence="4 5">
    <name type="scientific">Stomoxys calcitrans</name>
    <name type="common">Stable fly</name>
    <name type="synonym">Conops calcitrans</name>
    <dbReference type="NCBI Taxonomy" id="35570"/>
    <lineage>
        <taxon>Eukaryota</taxon>
        <taxon>Metazoa</taxon>
        <taxon>Ecdysozoa</taxon>
        <taxon>Arthropoda</taxon>
        <taxon>Hexapoda</taxon>
        <taxon>Insecta</taxon>
        <taxon>Pterygota</taxon>
        <taxon>Neoptera</taxon>
        <taxon>Endopterygota</taxon>
        <taxon>Diptera</taxon>
        <taxon>Brachycera</taxon>
        <taxon>Muscomorpha</taxon>
        <taxon>Muscoidea</taxon>
        <taxon>Muscidae</taxon>
        <taxon>Stomoxys</taxon>
    </lineage>
</organism>
<evidence type="ECO:0000256" key="2">
    <source>
        <dbReference type="SAM" id="SignalP"/>
    </source>
</evidence>
<dbReference type="GO" id="GO:0005576">
    <property type="term" value="C:extracellular region"/>
    <property type="evidence" value="ECO:0007669"/>
    <property type="project" value="InterPro"/>
</dbReference>
<dbReference type="PANTHER" id="PTHR22933">
    <property type="entry name" value="FI18007P1-RELATED"/>
    <property type="match status" value="1"/>
</dbReference>
<reference evidence="4" key="1">
    <citation type="submission" date="2020-05" db="UniProtKB">
        <authorList>
            <consortium name="EnsemblMetazoa"/>
        </authorList>
    </citation>
    <scope>IDENTIFICATION</scope>
    <source>
        <strain evidence="4">USDA</strain>
    </source>
</reference>
<sequence length="418" mass="42438">MDFKILILLLKGILLFSPLCWAQSGYQYGRNDLTSGVPATVASPLRPLTGGFPAASTAAGAFPTAPTAFGPGTTIPTGPFGGFGGSGQNQRPIGGLSPTGVTAFGGAASNLPKRPNIAQRPSSTGTSGTGGIYGQTQFGNTASGRGGSGTGASGLDADYEGDYSAIPGVPGVDYPVYGQVPRTNFDCAQQPLPGYYSDIEAQCQVFHICALNRTYSFLCPNGTIFSQEVLVCVWWNQYDCASAPSLYANNAFIYDYGNDRIPTNAGYQQSANQGQIGRGQSGLLAANAGRPSSQSSSNIFNQQRLQPSVTGGGGVNVQPSAIGAVQPTGGFNAGSTSAGRFNPAASNTGGQTFPATPTPFGSVLRSGAAGGVVANPASAGGGGGNFNANVGETAFGNAAIANPTTKNREYLPPPSRRQ</sequence>
<dbReference type="Proteomes" id="UP000095300">
    <property type="component" value="Unassembled WGS sequence"/>
</dbReference>
<feature type="region of interest" description="Disordered" evidence="1">
    <location>
        <begin position="397"/>
        <end position="418"/>
    </location>
</feature>
<evidence type="ECO:0000313" key="4">
    <source>
        <dbReference type="EnsemblMetazoa" id="SCAU001599-PA"/>
    </source>
</evidence>
<dbReference type="EnsemblMetazoa" id="SCAU001599-RA">
    <property type="protein sequence ID" value="SCAU001599-PA"/>
    <property type="gene ID" value="SCAU001599"/>
</dbReference>
<dbReference type="InterPro" id="IPR052976">
    <property type="entry name" value="Scoloptoxin-like"/>
</dbReference>
<dbReference type="InterPro" id="IPR036508">
    <property type="entry name" value="Chitin-bd_dom_sf"/>
</dbReference>
<evidence type="ECO:0000256" key="1">
    <source>
        <dbReference type="SAM" id="MobiDB-lite"/>
    </source>
</evidence>
<dbReference type="STRING" id="35570.A0A1I8NSE4"/>
<feature type="chain" id="PRO_5009325434" description="Chitin-binding type-2 domain-containing protein" evidence="2">
    <location>
        <begin position="23"/>
        <end position="418"/>
    </location>
</feature>
<evidence type="ECO:0000313" key="5">
    <source>
        <dbReference type="Proteomes" id="UP000095300"/>
    </source>
</evidence>